<feature type="region of interest" description="Disordered" evidence="1">
    <location>
        <begin position="47"/>
        <end position="101"/>
    </location>
</feature>
<feature type="compositionally biased region" description="Acidic residues" evidence="1">
    <location>
        <begin position="90"/>
        <end position="101"/>
    </location>
</feature>
<reference evidence="2" key="1">
    <citation type="submission" date="2021-01" db="EMBL/GenBank/DDBJ databases">
        <authorList>
            <consortium name="Genoscope - CEA"/>
            <person name="William W."/>
        </authorList>
    </citation>
    <scope>NUCLEOTIDE SEQUENCE</scope>
</reference>
<dbReference type="Proteomes" id="UP001295469">
    <property type="component" value="Chromosome C06"/>
</dbReference>
<evidence type="ECO:0000313" key="2">
    <source>
        <dbReference type="EMBL" id="CAF2060465.1"/>
    </source>
</evidence>
<protein>
    <submittedName>
        <fullName evidence="2">(rape) hypothetical protein</fullName>
    </submittedName>
</protein>
<proteinExistence type="predicted"/>
<gene>
    <name evidence="2" type="ORF">DARMORV10_C06P30130.1</name>
</gene>
<dbReference type="AlphaFoldDB" id="A0A816QHD5"/>
<feature type="compositionally biased region" description="Basic and acidic residues" evidence="1">
    <location>
        <begin position="74"/>
        <end position="89"/>
    </location>
</feature>
<dbReference type="EMBL" id="HG994370">
    <property type="protein sequence ID" value="CAF2060465.1"/>
    <property type="molecule type" value="Genomic_DNA"/>
</dbReference>
<name>A0A816QHD5_BRANA</name>
<evidence type="ECO:0000256" key="1">
    <source>
        <dbReference type="SAM" id="MobiDB-lite"/>
    </source>
</evidence>
<feature type="compositionally biased region" description="Basic and acidic residues" evidence="1">
    <location>
        <begin position="51"/>
        <end position="64"/>
    </location>
</feature>
<sequence length="117" mass="13491">MIQAKTPIMMKPTKDGLVRRTAVMDHGLLMNTLIQIMKTTLVKKYLGEPPDYSHDDTSHQREYEGETESNISFKEGDECHGEETERDNPEADQEDSWQEEPYDTSFSFLMCLISSQI</sequence>
<organism evidence="2">
    <name type="scientific">Brassica napus</name>
    <name type="common">Rape</name>
    <dbReference type="NCBI Taxonomy" id="3708"/>
    <lineage>
        <taxon>Eukaryota</taxon>
        <taxon>Viridiplantae</taxon>
        <taxon>Streptophyta</taxon>
        <taxon>Embryophyta</taxon>
        <taxon>Tracheophyta</taxon>
        <taxon>Spermatophyta</taxon>
        <taxon>Magnoliopsida</taxon>
        <taxon>eudicotyledons</taxon>
        <taxon>Gunneridae</taxon>
        <taxon>Pentapetalae</taxon>
        <taxon>rosids</taxon>
        <taxon>malvids</taxon>
        <taxon>Brassicales</taxon>
        <taxon>Brassicaceae</taxon>
        <taxon>Brassiceae</taxon>
        <taxon>Brassica</taxon>
    </lineage>
</organism>
<accession>A0A816QHD5</accession>